<dbReference type="SUPFAM" id="SSF56300">
    <property type="entry name" value="Metallo-dependent phosphatases"/>
    <property type="match status" value="1"/>
</dbReference>
<dbReference type="GO" id="GO:0046872">
    <property type="term" value="F:metal ion binding"/>
    <property type="evidence" value="ECO:0007669"/>
    <property type="project" value="UniProtKB-KW"/>
</dbReference>
<dbReference type="InterPro" id="IPR029052">
    <property type="entry name" value="Metallo-depent_PP-like"/>
</dbReference>
<gene>
    <name evidence="6" type="ORF">TRFO_07904</name>
</gene>
<dbReference type="PANTHER" id="PTHR11668:SF300">
    <property type="entry name" value="SERINE_THREONINE-PROTEIN PHOSPHATASE"/>
    <property type="match status" value="1"/>
</dbReference>
<reference evidence="6" key="1">
    <citation type="submission" date="2016-10" db="EMBL/GenBank/DDBJ databases">
        <authorList>
            <person name="Benchimol M."/>
            <person name="Almeida L.G."/>
            <person name="Vasconcelos A.T."/>
            <person name="Perreira-Neves A."/>
            <person name="Rosa I.A."/>
            <person name="Tasca T."/>
            <person name="Bogo M.R."/>
            <person name="de Souza W."/>
        </authorList>
    </citation>
    <scope>NUCLEOTIDE SEQUENCE [LARGE SCALE GENOMIC DNA]</scope>
    <source>
        <strain evidence="6">K</strain>
    </source>
</reference>
<keyword evidence="7" id="KW-1185">Reference proteome</keyword>
<name>A0A1J4JN66_9EUKA</name>
<dbReference type="Proteomes" id="UP000179807">
    <property type="component" value="Unassembled WGS sequence"/>
</dbReference>
<comment type="caution">
    <text evidence="6">The sequence shown here is derived from an EMBL/GenBank/DDBJ whole genome shotgun (WGS) entry which is preliminary data.</text>
</comment>
<proteinExistence type="predicted"/>
<evidence type="ECO:0000256" key="5">
    <source>
        <dbReference type="ARBA" id="ARBA00023211"/>
    </source>
</evidence>
<evidence type="ECO:0000256" key="1">
    <source>
        <dbReference type="ARBA" id="ARBA00013081"/>
    </source>
</evidence>
<dbReference type="Gene3D" id="3.60.21.10">
    <property type="match status" value="1"/>
</dbReference>
<accession>A0A1J4JN66</accession>
<dbReference type="EC" id="3.1.3.16" evidence="1"/>
<dbReference type="GO" id="GO:0004722">
    <property type="term" value="F:protein serine/threonine phosphatase activity"/>
    <property type="evidence" value="ECO:0007669"/>
    <property type="project" value="UniProtKB-EC"/>
</dbReference>
<dbReference type="GeneID" id="94828677"/>
<keyword evidence="3" id="KW-0378">Hydrolase</keyword>
<evidence type="ECO:0000313" key="6">
    <source>
        <dbReference type="EMBL" id="OHT00569.1"/>
    </source>
</evidence>
<dbReference type="GO" id="GO:0005634">
    <property type="term" value="C:nucleus"/>
    <property type="evidence" value="ECO:0007669"/>
    <property type="project" value="TreeGrafter"/>
</dbReference>
<organism evidence="6 7">
    <name type="scientific">Tritrichomonas foetus</name>
    <dbReference type="NCBI Taxonomy" id="1144522"/>
    <lineage>
        <taxon>Eukaryota</taxon>
        <taxon>Metamonada</taxon>
        <taxon>Parabasalia</taxon>
        <taxon>Tritrichomonadida</taxon>
        <taxon>Tritrichomonadidae</taxon>
        <taxon>Tritrichomonas</taxon>
    </lineage>
</organism>
<dbReference type="VEuPathDB" id="TrichDB:TRFO_07904"/>
<protein>
    <recommendedName>
        <fullName evidence="1">protein-serine/threonine phosphatase</fullName>
        <ecNumber evidence="1">3.1.3.16</ecNumber>
    </recommendedName>
</protein>
<evidence type="ECO:0000256" key="2">
    <source>
        <dbReference type="ARBA" id="ARBA00022723"/>
    </source>
</evidence>
<keyword evidence="2" id="KW-0479">Metal-binding</keyword>
<dbReference type="EMBL" id="MLAK01000949">
    <property type="protein sequence ID" value="OHT00569.1"/>
    <property type="molecule type" value="Genomic_DNA"/>
</dbReference>
<evidence type="ECO:0000256" key="4">
    <source>
        <dbReference type="ARBA" id="ARBA00022912"/>
    </source>
</evidence>
<dbReference type="PANTHER" id="PTHR11668">
    <property type="entry name" value="SERINE/THREONINE PROTEIN PHOSPHATASE"/>
    <property type="match status" value="1"/>
</dbReference>
<evidence type="ECO:0000256" key="3">
    <source>
        <dbReference type="ARBA" id="ARBA00022801"/>
    </source>
</evidence>
<dbReference type="InterPro" id="IPR050341">
    <property type="entry name" value="PP1_catalytic_subunit"/>
</dbReference>
<dbReference type="AlphaFoldDB" id="A0A1J4JN66"/>
<keyword evidence="5" id="KW-0464">Manganese</keyword>
<dbReference type="GO" id="GO:0005737">
    <property type="term" value="C:cytoplasm"/>
    <property type="evidence" value="ECO:0007669"/>
    <property type="project" value="TreeGrafter"/>
</dbReference>
<keyword evidence="4" id="KW-0904">Protein phosphatase</keyword>
<sequence>MKSIDKILNYTNLQFSLFTRNFMIRSKAQLVFQQFQKLMDLPKCEVPLIGEKYSIPKFTEQTLKQLCHEFINIQSGSPAVVELPPPANPIGRSNESINQRKSKFNINNCQNDDFGANNSDESNSFNSGNLNSNGFESTNETINFMSVGGCGFGDITVTSGVKGNLHSLISFFILFGHPPFRKYAFMGDMVSTNGENSRGYPNDSLTKQNKSSIKGEKKDLFPDHNGQIGYQYDSITSSKSSDIIEKPIIQNFNDDQNECKGGNYSLEVWIFLMALKCVYPSHIYLFRGINEHFPTPSQSMFNSNYYRPQGLQSEVISQYSNQLWSDITLTFSYLPISMISADHLYFTNISNIEIFPQLNDLKNHYLPIPTQKISIQSFEISNEDISEFILENNLAGIIVCGQANKHCSHSSYSNIYHYNSVSSNNSSSENFSPNNCSDIISDAESESDWFSGNISEGSHSGSHSLNDFGYLDMKEDYYNDYPLSMLFFVSLSNENSQEATSVILSDETIEPVRFKLLSKPIDREKAIFLEISEMKKTSIPSSYHGIVRPHIKPQRGFFNLRDLPALSMMKTKPSSL</sequence>
<evidence type="ECO:0000313" key="7">
    <source>
        <dbReference type="Proteomes" id="UP000179807"/>
    </source>
</evidence>
<dbReference type="RefSeq" id="XP_068353705.1">
    <property type="nucleotide sequence ID" value="XM_068493973.1"/>
</dbReference>